<accession>A0A6M3KYT5</accession>
<name>A0A6M3KYT5_9ZZZZ</name>
<evidence type="ECO:0000313" key="2">
    <source>
        <dbReference type="EMBL" id="QJA86345.1"/>
    </source>
</evidence>
<dbReference type="EMBL" id="MT142629">
    <property type="protein sequence ID" value="QJA86345.1"/>
    <property type="molecule type" value="Genomic_DNA"/>
</dbReference>
<protein>
    <submittedName>
        <fullName evidence="2">Uncharacterized protein</fullName>
    </submittedName>
</protein>
<sequence length="73" mass="8046">MNKQEYQTLLAQCAASMSGNILFPRINEIDMKEVASDAVCAAKALLKEVGIEEEEDIDGIKIACREAFPNQTK</sequence>
<dbReference type="AlphaFoldDB" id="A0A6M3KYT5"/>
<proteinExistence type="predicted"/>
<gene>
    <name evidence="1" type="ORF">MM415A01989_0004</name>
    <name evidence="2" type="ORF">MM415B02097_0019</name>
</gene>
<evidence type="ECO:0000313" key="1">
    <source>
        <dbReference type="EMBL" id="QJA74498.1"/>
    </source>
</evidence>
<reference evidence="2" key="1">
    <citation type="submission" date="2020-03" db="EMBL/GenBank/DDBJ databases">
        <title>The deep terrestrial virosphere.</title>
        <authorList>
            <person name="Holmfeldt K."/>
            <person name="Nilsson E."/>
            <person name="Simone D."/>
            <person name="Lopez-Fernandez M."/>
            <person name="Wu X."/>
            <person name="de Brujin I."/>
            <person name="Lundin D."/>
            <person name="Andersson A."/>
            <person name="Bertilsson S."/>
            <person name="Dopson M."/>
        </authorList>
    </citation>
    <scope>NUCLEOTIDE SEQUENCE</scope>
    <source>
        <strain evidence="1">MM415A01989</strain>
        <strain evidence="2">MM415B02097</strain>
    </source>
</reference>
<dbReference type="EMBL" id="MT142102">
    <property type="protein sequence ID" value="QJA74498.1"/>
    <property type="molecule type" value="Genomic_DNA"/>
</dbReference>
<organism evidence="2">
    <name type="scientific">viral metagenome</name>
    <dbReference type="NCBI Taxonomy" id="1070528"/>
    <lineage>
        <taxon>unclassified sequences</taxon>
        <taxon>metagenomes</taxon>
        <taxon>organismal metagenomes</taxon>
    </lineage>
</organism>